<reference evidence="5 6" key="1">
    <citation type="submission" date="2024-09" db="EMBL/GenBank/DDBJ databases">
        <authorList>
            <person name="Sun Q."/>
            <person name="Mori K."/>
        </authorList>
    </citation>
    <scope>NUCLEOTIDE SEQUENCE [LARGE SCALE GENOMIC DNA]</scope>
    <source>
        <strain evidence="5 6">TBRC 3947</strain>
    </source>
</reference>
<dbReference type="SUPFAM" id="SSF46785">
    <property type="entry name" value="Winged helix' DNA-binding domain"/>
    <property type="match status" value="1"/>
</dbReference>
<evidence type="ECO:0000259" key="4">
    <source>
        <dbReference type="PROSITE" id="PS50949"/>
    </source>
</evidence>
<keyword evidence="6" id="KW-1185">Reference proteome</keyword>
<keyword evidence="3" id="KW-0804">Transcription</keyword>
<dbReference type="InterPro" id="IPR011711">
    <property type="entry name" value="GntR_C"/>
</dbReference>
<gene>
    <name evidence="5" type="ORF">ACFFIA_06435</name>
</gene>
<dbReference type="InterPro" id="IPR008920">
    <property type="entry name" value="TF_FadR/GntR_C"/>
</dbReference>
<dbReference type="PROSITE" id="PS50949">
    <property type="entry name" value="HTH_GNTR"/>
    <property type="match status" value="1"/>
</dbReference>
<dbReference type="Proteomes" id="UP001589867">
    <property type="component" value="Unassembled WGS sequence"/>
</dbReference>
<dbReference type="SUPFAM" id="SSF48008">
    <property type="entry name" value="GntR ligand-binding domain-like"/>
    <property type="match status" value="1"/>
</dbReference>
<dbReference type="Pfam" id="PF07729">
    <property type="entry name" value="FCD"/>
    <property type="match status" value="1"/>
</dbReference>
<dbReference type="SMART" id="SM00895">
    <property type="entry name" value="FCD"/>
    <property type="match status" value="1"/>
</dbReference>
<keyword evidence="2" id="KW-0238">DNA-binding</keyword>
<protein>
    <submittedName>
        <fullName evidence="5">FadR/GntR family transcriptional regulator</fullName>
    </submittedName>
</protein>
<keyword evidence="1" id="KW-0805">Transcription regulation</keyword>
<sequence length="253" mass="27760">MRDPTANAGRRPKLSLEVARQIVATMAEDGMGPGDRYLPEAEAMRRHGVGRGTYREALRFLEAQGVIVMRPGPGGGPEIVAPGWQHLASTIALLLQFGGAPLRAVLDARVAIEPGMAELAAQNATDEEVARMAADLDTIEGVVGSYPEFAAAYERYWRHLAASSHNELFVILSPALRAVVNSSGFVPDEPYRLEVLRRLRAVHEAVAARDPGRAGAFMRELEEEFGRRLRKGYPRRIEQVVAWSAVHRFTDPA</sequence>
<dbReference type="InterPro" id="IPR000524">
    <property type="entry name" value="Tscrpt_reg_HTH_GntR"/>
</dbReference>
<evidence type="ECO:0000256" key="2">
    <source>
        <dbReference type="ARBA" id="ARBA00023125"/>
    </source>
</evidence>
<dbReference type="PANTHER" id="PTHR43537:SF5">
    <property type="entry name" value="UXU OPERON TRANSCRIPTIONAL REGULATOR"/>
    <property type="match status" value="1"/>
</dbReference>
<feature type="domain" description="HTH gntR-type" evidence="4">
    <location>
        <begin position="12"/>
        <end position="82"/>
    </location>
</feature>
<dbReference type="PANTHER" id="PTHR43537">
    <property type="entry name" value="TRANSCRIPTIONAL REGULATOR, GNTR FAMILY"/>
    <property type="match status" value="1"/>
</dbReference>
<name>A0ABV6LYE0_9ACTN</name>
<evidence type="ECO:0000313" key="6">
    <source>
        <dbReference type="Proteomes" id="UP001589867"/>
    </source>
</evidence>
<organism evidence="5 6">
    <name type="scientific">Phytohabitans kaempferiae</name>
    <dbReference type="NCBI Taxonomy" id="1620943"/>
    <lineage>
        <taxon>Bacteria</taxon>
        <taxon>Bacillati</taxon>
        <taxon>Actinomycetota</taxon>
        <taxon>Actinomycetes</taxon>
        <taxon>Micromonosporales</taxon>
        <taxon>Micromonosporaceae</taxon>
    </lineage>
</organism>
<dbReference type="Gene3D" id="1.10.10.10">
    <property type="entry name" value="Winged helix-like DNA-binding domain superfamily/Winged helix DNA-binding domain"/>
    <property type="match status" value="1"/>
</dbReference>
<accession>A0ABV6LYE0</accession>
<dbReference type="Gene3D" id="1.20.120.530">
    <property type="entry name" value="GntR ligand-binding domain-like"/>
    <property type="match status" value="1"/>
</dbReference>
<evidence type="ECO:0000313" key="5">
    <source>
        <dbReference type="EMBL" id="MFC0527293.1"/>
    </source>
</evidence>
<comment type="caution">
    <text evidence="5">The sequence shown here is derived from an EMBL/GenBank/DDBJ whole genome shotgun (WGS) entry which is preliminary data.</text>
</comment>
<evidence type="ECO:0000256" key="1">
    <source>
        <dbReference type="ARBA" id="ARBA00023015"/>
    </source>
</evidence>
<dbReference type="InterPro" id="IPR036388">
    <property type="entry name" value="WH-like_DNA-bd_sf"/>
</dbReference>
<proteinExistence type="predicted"/>
<dbReference type="RefSeq" id="WP_377246905.1">
    <property type="nucleotide sequence ID" value="NZ_JBHLUH010000007.1"/>
</dbReference>
<dbReference type="InterPro" id="IPR036390">
    <property type="entry name" value="WH_DNA-bd_sf"/>
</dbReference>
<dbReference type="EMBL" id="JBHLUH010000007">
    <property type="protein sequence ID" value="MFC0527293.1"/>
    <property type="molecule type" value="Genomic_DNA"/>
</dbReference>
<evidence type="ECO:0000256" key="3">
    <source>
        <dbReference type="ARBA" id="ARBA00023163"/>
    </source>
</evidence>